<evidence type="ECO:0000313" key="4">
    <source>
        <dbReference type="EMBL" id="AFS77675.1"/>
    </source>
</evidence>
<dbReference type="EC" id="3.2.1.1" evidence="4"/>
<evidence type="ECO:0000256" key="2">
    <source>
        <dbReference type="ARBA" id="ARBA00023295"/>
    </source>
</evidence>
<dbReference type="AlphaFoldDB" id="K0AY42"/>
<dbReference type="STRING" id="1128398.Curi_c06010"/>
<dbReference type="EMBL" id="CP003326">
    <property type="protein sequence ID" value="AFS77675.1"/>
    <property type="molecule type" value="Genomic_DNA"/>
</dbReference>
<dbReference type="GO" id="GO:0004556">
    <property type="term" value="F:alpha-amylase activity"/>
    <property type="evidence" value="ECO:0007669"/>
    <property type="project" value="UniProtKB-EC"/>
</dbReference>
<dbReference type="InterPro" id="IPR014756">
    <property type="entry name" value="Ig_E-set"/>
</dbReference>
<protein>
    <submittedName>
        <fullName evidence="4">Amylopullulanase Apu</fullName>
        <ecNumber evidence="4">3.2.1.1</ecNumber>
        <ecNumber evidence="4">3.2.1.41</ecNumber>
    </submittedName>
</protein>
<dbReference type="OrthoDB" id="9805159at2"/>
<dbReference type="KEGG" id="cad:Curi_c06010"/>
<dbReference type="PANTHER" id="PTHR10357:SF210">
    <property type="entry name" value="MALTODEXTRIN GLUCOSIDASE"/>
    <property type="match status" value="1"/>
</dbReference>
<keyword evidence="2 4" id="KW-0326">Glycosidase</keyword>
<dbReference type="SMART" id="SM00642">
    <property type="entry name" value="Aamy"/>
    <property type="match status" value="1"/>
</dbReference>
<dbReference type="EC" id="3.2.1.41" evidence="4"/>
<dbReference type="CDD" id="cd11338">
    <property type="entry name" value="AmyAc_CMD"/>
    <property type="match status" value="1"/>
</dbReference>
<dbReference type="RefSeq" id="WP_014966812.1">
    <property type="nucleotide sequence ID" value="NC_018664.1"/>
</dbReference>
<dbReference type="HOGENOM" id="CLU_006462_6_4_9"/>
<dbReference type="InterPro" id="IPR004185">
    <property type="entry name" value="Glyco_hydro_13_lg-like_dom"/>
</dbReference>
<dbReference type="GO" id="GO:0005975">
    <property type="term" value="P:carbohydrate metabolic process"/>
    <property type="evidence" value="ECO:0007669"/>
    <property type="project" value="InterPro"/>
</dbReference>
<dbReference type="Gene3D" id="3.20.20.80">
    <property type="entry name" value="Glycosidases"/>
    <property type="match status" value="1"/>
</dbReference>
<dbReference type="InterPro" id="IPR013780">
    <property type="entry name" value="Glyco_hydro_b"/>
</dbReference>
<evidence type="ECO:0000256" key="1">
    <source>
        <dbReference type="ARBA" id="ARBA00022801"/>
    </source>
</evidence>
<reference evidence="4 5" key="1">
    <citation type="journal article" date="2012" name="PLoS ONE">
        <title>The purine-utilizing bacterium Clostridium acidurici 9a: a genome-guided metabolic reconsideration.</title>
        <authorList>
            <person name="Hartwich K."/>
            <person name="Poehlein A."/>
            <person name="Daniel R."/>
        </authorList>
    </citation>
    <scope>NUCLEOTIDE SEQUENCE [LARGE SCALE GENOMIC DNA]</scope>
    <source>
        <strain evidence="5">ATCC 7906 / DSM 604 / BCRC 14475 / CIP 104303 / KCTC 5404 / NCIMB 10678 / 9a</strain>
    </source>
</reference>
<dbReference type="SUPFAM" id="SSF81296">
    <property type="entry name" value="E set domains"/>
    <property type="match status" value="1"/>
</dbReference>
<dbReference type="InterPro" id="IPR006047">
    <property type="entry name" value="GH13_cat_dom"/>
</dbReference>
<dbReference type="InterPro" id="IPR017853">
    <property type="entry name" value="GH"/>
</dbReference>
<name>K0AY42_GOTA9</name>
<feature type="domain" description="Glycosyl hydrolase family 13 catalytic" evidence="3">
    <location>
        <begin position="140"/>
        <end position="548"/>
    </location>
</feature>
<sequence>MLDIFHNSHDLFYRSPFGAVECGSSINIKIKINKTYNIEELNLNISNDGGDKTEVGMKLETTEGGFNIYACDINIREITGLLWYYFSIKRDGNTYYYGNNKNSLGGIGAIYSSIPPSYQITVYKKQNSTPNWFKDGVIYQIFPDRFYNGNEDGKLLKPSRDMIVRSDWNDTPSYIRDNEGRVTYFDYFGGNLLGIIKKLDYLKELGVNIIYLNPIFDAASNHKYDTGDYKKIDQMFGDEETFIELCKTAEEKGISIILDGVFSHTGSDSIYFNKENRYNSLGAYQSKESEYYSWYRFEEYPNKYESWWGVDVLPNVNELDIGYQNYIINNDDSVLNKWMNCGIKGWRLDVADELPAEFIKNFKGKLREINDESILIGEVWEDASNKISYGERREYLLGDELDSVMNYPFRDIFINFIMGNIDSYDVHSKIMSIYENYPIHHFYSMMNLVGTHDSPRILTILGESPNEHDISQEEKERFKLNTENRKLAISRLKLITLVQMTFPGVPSIYYGDEAGVEGYTDPLNRRTYPWGNEDKEILDWYKRITSLRNNNDIFKTGSFKSLNLNKDVYGYIREIKNSTDTFEQKKEDNLSIILINRSKEEVEVNIDVRDYKIENMNSILDDKNIRTISENICVNVPPLESIILLKV</sequence>
<dbReference type="InterPro" id="IPR045857">
    <property type="entry name" value="O16G_dom_2"/>
</dbReference>
<keyword evidence="1 4" id="KW-0378">Hydrolase</keyword>
<gene>
    <name evidence="4" type="primary">apu</name>
    <name evidence="4" type="ordered locus">Curi_c06010</name>
</gene>
<dbReference type="Proteomes" id="UP000006094">
    <property type="component" value="Chromosome"/>
</dbReference>
<dbReference type="Gene3D" id="3.90.400.10">
    <property type="entry name" value="Oligo-1,6-glucosidase, Domain 2"/>
    <property type="match status" value="1"/>
</dbReference>
<accession>K0AY42</accession>
<dbReference type="Gene3D" id="2.60.40.10">
    <property type="entry name" value="Immunoglobulins"/>
    <property type="match status" value="1"/>
</dbReference>
<dbReference type="PATRIC" id="fig|1128398.3.peg.634"/>
<dbReference type="SUPFAM" id="SSF51445">
    <property type="entry name" value="(Trans)glycosidases"/>
    <property type="match status" value="1"/>
</dbReference>
<dbReference type="InterPro" id="IPR013783">
    <property type="entry name" value="Ig-like_fold"/>
</dbReference>
<dbReference type="Pfam" id="PF00128">
    <property type="entry name" value="Alpha-amylase"/>
    <property type="match status" value="1"/>
</dbReference>
<evidence type="ECO:0000313" key="5">
    <source>
        <dbReference type="Proteomes" id="UP000006094"/>
    </source>
</evidence>
<dbReference type="CDD" id="cd02857">
    <property type="entry name" value="E_set_CDase_PDE_N"/>
    <property type="match status" value="1"/>
</dbReference>
<keyword evidence="5" id="KW-1185">Reference proteome</keyword>
<dbReference type="eggNOG" id="COG0366">
    <property type="taxonomic scope" value="Bacteria"/>
</dbReference>
<dbReference type="GO" id="GO:0051060">
    <property type="term" value="F:pullulanase activity"/>
    <property type="evidence" value="ECO:0007669"/>
    <property type="project" value="UniProtKB-EC"/>
</dbReference>
<dbReference type="Gene3D" id="2.60.40.1180">
    <property type="entry name" value="Golgi alpha-mannosidase II"/>
    <property type="match status" value="1"/>
</dbReference>
<dbReference type="PANTHER" id="PTHR10357">
    <property type="entry name" value="ALPHA-AMYLASE FAMILY MEMBER"/>
    <property type="match status" value="1"/>
</dbReference>
<dbReference type="SUPFAM" id="SSF51011">
    <property type="entry name" value="Glycosyl hydrolase domain"/>
    <property type="match status" value="1"/>
</dbReference>
<evidence type="ECO:0000259" key="3">
    <source>
        <dbReference type="SMART" id="SM00642"/>
    </source>
</evidence>
<organism evidence="4 5">
    <name type="scientific">Gottschalkia acidurici (strain ATCC 7906 / DSM 604 / BCRC 14475 / CIP 104303 / KCTC 5404 / NCIMB 10678 / 9a)</name>
    <name type="common">Clostridium acidurici</name>
    <dbReference type="NCBI Taxonomy" id="1128398"/>
    <lineage>
        <taxon>Bacteria</taxon>
        <taxon>Bacillati</taxon>
        <taxon>Bacillota</taxon>
        <taxon>Tissierellia</taxon>
        <taxon>Tissierellales</taxon>
        <taxon>Gottschalkiaceae</taxon>
        <taxon>Gottschalkia</taxon>
    </lineage>
</organism>
<proteinExistence type="predicted"/>